<dbReference type="Proteomes" id="UP001212498">
    <property type="component" value="Unassembled WGS sequence"/>
</dbReference>
<evidence type="ECO:0000313" key="2">
    <source>
        <dbReference type="EMBL" id="MDA0640521.1"/>
    </source>
</evidence>
<gene>
    <name evidence="2" type="ORF">OUY24_07810</name>
</gene>
<accession>A0ABT4STB8</accession>
<dbReference type="SUPFAM" id="SSF53335">
    <property type="entry name" value="S-adenosyl-L-methionine-dependent methyltransferases"/>
    <property type="match status" value="1"/>
</dbReference>
<keyword evidence="2" id="KW-0808">Transferase</keyword>
<evidence type="ECO:0000313" key="3">
    <source>
        <dbReference type="Proteomes" id="UP001212498"/>
    </source>
</evidence>
<dbReference type="InterPro" id="IPR050508">
    <property type="entry name" value="Methyltransf_Superfamily"/>
</dbReference>
<evidence type="ECO:0000259" key="1">
    <source>
        <dbReference type="Pfam" id="PF08241"/>
    </source>
</evidence>
<dbReference type="CDD" id="cd02440">
    <property type="entry name" value="AdoMet_MTases"/>
    <property type="match status" value="1"/>
</dbReference>
<dbReference type="EMBL" id="JAPNUD010000014">
    <property type="protein sequence ID" value="MDA0640521.1"/>
    <property type="molecule type" value="Genomic_DNA"/>
</dbReference>
<name>A0ABT4STB8_9ACTN</name>
<dbReference type="InterPro" id="IPR029063">
    <property type="entry name" value="SAM-dependent_MTases_sf"/>
</dbReference>
<dbReference type="GO" id="GO:0008168">
    <property type="term" value="F:methyltransferase activity"/>
    <property type="evidence" value="ECO:0007669"/>
    <property type="project" value="UniProtKB-KW"/>
</dbReference>
<protein>
    <submittedName>
        <fullName evidence="2">Methyltransferase domain-containing protein</fullName>
    </submittedName>
</protein>
<dbReference type="GO" id="GO:0032259">
    <property type="term" value="P:methylation"/>
    <property type="evidence" value="ECO:0007669"/>
    <property type="project" value="UniProtKB-KW"/>
</dbReference>
<dbReference type="PANTHER" id="PTHR42912:SF95">
    <property type="entry name" value="METHYLTRANSFERASE TYPE 11 DOMAIN-CONTAINING PROTEIN"/>
    <property type="match status" value="1"/>
</dbReference>
<sequence>MGTTTSWVTGREHDSSFAAPSGLMGRLAGRVMLWTNRQRDLLPLLDIRPGEHVLEVGYGPGALLRLLSRTGAGRVAGVDPSPEMRALAVRKAPGTEPGLGTADRTHQQDAAFDCVVSVNNVAIWPELEPGLRELHRVTKPGGRLVIAWHGGDAPSRLARGLRLPDKVLATLESALRERFDDVTRHELPSLTAFVARRAPA</sequence>
<dbReference type="PANTHER" id="PTHR42912">
    <property type="entry name" value="METHYLTRANSFERASE"/>
    <property type="match status" value="1"/>
</dbReference>
<dbReference type="Gene3D" id="3.40.50.150">
    <property type="entry name" value="Vaccinia Virus protein VP39"/>
    <property type="match status" value="1"/>
</dbReference>
<keyword evidence="2" id="KW-0489">Methyltransferase</keyword>
<dbReference type="InterPro" id="IPR013216">
    <property type="entry name" value="Methyltransf_11"/>
</dbReference>
<keyword evidence="3" id="KW-1185">Reference proteome</keyword>
<comment type="caution">
    <text evidence="2">The sequence shown here is derived from an EMBL/GenBank/DDBJ whole genome shotgun (WGS) entry which is preliminary data.</text>
</comment>
<dbReference type="Pfam" id="PF08241">
    <property type="entry name" value="Methyltransf_11"/>
    <property type="match status" value="1"/>
</dbReference>
<proteinExistence type="predicted"/>
<reference evidence="2 3" key="1">
    <citation type="submission" date="2022-11" db="EMBL/GenBank/DDBJ databases">
        <title>Nonomuraea corallina sp. nov., a new species of the genus Nonomuraea isolated from sea side sediment in Thai sea.</title>
        <authorList>
            <person name="Ngamcharungchit C."/>
            <person name="Matsumoto A."/>
            <person name="Suriyachadkun C."/>
            <person name="Panbangred W."/>
            <person name="Inahashi Y."/>
            <person name="Intra B."/>
        </authorList>
    </citation>
    <scope>NUCLEOTIDE SEQUENCE [LARGE SCALE GENOMIC DNA]</scope>
    <source>
        <strain evidence="2 3">DSM 43553</strain>
    </source>
</reference>
<organism evidence="2 3">
    <name type="scientific">Nonomuraea ferruginea</name>
    <dbReference type="NCBI Taxonomy" id="46174"/>
    <lineage>
        <taxon>Bacteria</taxon>
        <taxon>Bacillati</taxon>
        <taxon>Actinomycetota</taxon>
        <taxon>Actinomycetes</taxon>
        <taxon>Streptosporangiales</taxon>
        <taxon>Streptosporangiaceae</taxon>
        <taxon>Nonomuraea</taxon>
    </lineage>
</organism>
<dbReference type="RefSeq" id="WP_271275719.1">
    <property type="nucleotide sequence ID" value="NZ_BAABFD010000032.1"/>
</dbReference>
<feature type="domain" description="Methyltransferase type 11" evidence="1">
    <location>
        <begin position="54"/>
        <end position="146"/>
    </location>
</feature>